<keyword evidence="1" id="KW-1133">Transmembrane helix</keyword>
<dbReference type="AlphaFoldDB" id="C4XKK0"/>
<keyword evidence="1" id="KW-0472">Membrane</keyword>
<accession>C4XKK0</accession>
<reference evidence="2 3" key="1">
    <citation type="journal article" date="2009" name="Genome Res.">
        <title>Whole genome sequence of Desulfovibrio magneticus strain RS-1 revealed common gene clusters in magnetotactic bacteria.</title>
        <authorList>
            <person name="Nakazawa H."/>
            <person name="Arakaki A."/>
            <person name="Narita-Yamada S."/>
            <person name="Yashiro I."/>
            <person name="Jinno K."/>
            <person name="Aoki N."/>
            <person name="Tsuruyama A."/>
            <person name="Okamura Y."/>
            <person name="Tanikawa S."/>
            <person name="Fujita N."/>
            <person name="Takeyama H."/>
            <person name="Matsunaga T."/>
        </authorList>
    </citation>
    <scope>NUCLEOTIDE SEQUENCE [LARGE SCALE GENOMIC DNA]</scope>
    <source>
        <strain evidence="3">ATCC 700980 / DSM 13731 / RS-1</strain>
    </source>
</reference>
<keyword evidence="1" id="KW-0812">Transmembrane</keyword>
<dbReference type="EMBL" id="AP010904">
    <property type="protein sequence ID" value="BAH76940.1"/>
    <property type="molecule type" value="Genomic_DNA"/>
</dbReference>
<dbReference type="KEGG" id="dma:DMR_34490"/>
<dbReference type="Proteomes" id="UP000009071">
    <property type="component" value="Chromosome"/>
</dbReference>
<sequence>MKLQKQSAAGPGKVTAALKNSIGNFVSYVEMSIAICLPIVNVTPWAILTVALVAQEVAR</sequence>
<evidence type="ECO:0000256" key="1">
    <source>
        <dbReference type="SAM" id="Phobius"/>
    </source>
</evidence>
<name>C4XKK0_SOLM1</name>
<dbReference type="HOGENOM" id="CLU_2952913_0_0_7"/>
<dbReference type="RefSeq" id="WP_015862088.1">
    <property type="nucleotide sequence ID" value="NC_012796.1"/>
</dbReference>
<feature type="transmembrane region" description="Helical" evidence="1">
    <location>
        <begin position="31"/>
        <end position="54"/>
    </location>
</feature>
<protein>
    <submittedName>
        <fullName evidence="2">Uncharacterized protein</fullName>
    </submittedName>
</protein>
<keyword evidence="3" id="KW-1185">Reference proteome</keyword>
<dbReference type="STRING" id="573370.DMR_34490"/>
<organism evidence="2 3">
    <name type="scientific">Solidesulfovibrio magneticus (strain ATCC 700980 / DSM 13731 / RS-1)</name>
    <name type="common">Desulfovibrio magneticus</name>
    <dbReference type="NCBI Taxonomy" id="573370"/>
    <lineage>
        <taxon>Bacteria</taxon>
        <taxon>Pseudomonadati</taxon>
        <taxon>Thermodesulfobacteriota</taxon>
        <taxon>Desulfovibrionia</taxon>
        <taxon>Desulfovibrionales</taxon>
        <taxon>Desulfovibrionaceae</taxon>
        <taxon>Solidesulfovibrio</taxon>
    </lineage>
</organism>
<proteinExistence type="predicted"/>
<gene>
    <name evidence="2" type="ordered locus">DMR_34490</name>
</gene>
<evidence type="ECO:0000313" key="3">
    <source>
        <dbReference type="Proteomes" id="UP000009071"/>
    </source>
</evidence>
<evidence type="ECO:0000313" key="2">
    <source>
        <dbReference type="EMBL" id="BAH76940.1"/>
    </source>
</evidence>